<dbReference type="GO" id="GO:0005829">
    <property type="term" value="C:cytosol"/>
    <property type="evidence" value="ECO:0007669"/>
    <property type="project" value="TreeGrafter"/>
</dbReference>
<dbReference type="Proteomes" id="UP000602647">
    <property type="component" value="Unassembled WGS sequence"/>
</dbReference>
<keyword evidence="5 6" id="KW-0804">Transcription</keyword>
<dbReference type="NCBIfam" id="TIGR01951">
    <property type="entry name" value="nusB"/>
    <property type="match status" value="1"/>
</dbReference>
<dbReference type="InterPro" id="IPR011605">
    <property type="entry name" value="NusB_fam"/>
</dbReference>
<dbReference type="AlphaFoldDB" id="A0A923SQ71"/>
<organism evidence="8 9">
    <name type="scientific">Zhenpiania hominis</name>
    <dbReference type="NCBI Taxonomy" id="2763644"/>
    <lineage>
        <taxon>Bacteria</taxon>
        <taxon>Bacillati</taxon>
        <taxon>Bacillota</taxon>
        <taxon>Clostridia</taxon>
        <taxon>Peptostreptococcales</taxon>
        <taxon>Anaerovoracaceae</taxon>
        <taxon>Zhenpiania</taxon>
    </lineage>
</organism>
<dbReference type="InterPro" id="IPR035926">
    <property type="entry name" value="NusB-like_sf"/>
</dbReference>
<keyword evidence="9" id="KW-1185">Reference proteome</keyword>
<evidence type="ECO:0000313" key="8">
    <source>
        <dbReference type="EMBL" id="MBC6679165.1"/>
    </source>
</evidence>
<sequence>MNRTEARERIMQLLYQMDIQGDYSRECRERYLEANFRKNSQREYADQLSDAVADHIGEIDERLNAISSKWNTKRMAKVDLAIARLALGEIFYMDAIPDAVAINEAVDLAKKYSTNESRRFINGILGQIVKKKDEPNSELDIGN</sequence>
<evidence type="ECO:0000256" key="5">
    <source>
        <dbReference type="ARBA" id="ARBA00023163"/>
    </source>
</evidence>
<evidence type="ECO:0000256" key="3">
    <source>
        <dbReference type="ARBA" id="ARBA00022884"/>
    </source>
</evidence>
<dbReference type="GO" id="GO:0003723">
    <property type="term" value="F:RNA binding"/>
    <property type="evidence" value="ECO:0007669"/>
    <property type="project" value="UniProtKB-UniRule"/>
</dbReference>
<comment type="similarity">
    <text evidence="1 6">Belongs to the NusB family.</text>
</comment>
<accession>A0A923SQ71</accession>
<dbReference type="SUPFAM" id="SSF48013">
    <property type="entry name" value="NusB-like"/>
    <property type="match status" value="1"/>
</dbReference>
<keyword evidence="3 6" id="KW-0694">RNA-binding</keyword>
<name>A0A923SQ71_9FIRM</name>
<dbReference type="HAMAP" id="MF_00073">
    <property type="entry name" value="NusB"/>
    <property type="match status" value="1"/>
</dbReference>
<dbReference type="PANTHER" id="PTHR11078:SF3">
    <property type="entry name" value="ANTITERMINATION NUSB DOMAIN-CONTAINING PROTEIN"/>
    <property type="match status" value="1"/>
</dbReference>
<feature type="domain" description="NusB/RsmB/TIM44" evidence="7">
    <location>
        <begin position="5"/>
        <end position="130"/>
    </location>
</feature>
<dbReference type="EMBL" id="JACRYT010000003">
    <property type="protein sequence ID" value="MBC6679165.1"/>
    <property type="molecule type" value="Genomic_DNA"/>
</dbReference>
<evidence type="ECO:0000256" key="2">
    <source>
        <dbReference type="ARBA" id="ARBA00022814"/>
    </source>
</evidence>
<dbReference type="RefSeq" id="WP_187302270.1">
    <property type="nucleotide sequence ID" value="NZ_CBCTON010000008.1"/>
</dbReference>
<dbReference type="Gene3D" id="1.10.940.10">
    <property type="entry name" value="NusB-like"/>
    <property type="match status" value="1"/>
</dbReference>
<gene>
    <name evidence="6 8" type="primary">nusB</name>
    <name evidence="8" type="ORF">H9L42_04915</name>
</gene>
<evidence type="ECO:0000256" key="4">
    <source>
        <dbReference type="ARBA" id="ARBA00023015"/>
    </source>
</evidence>
<dbReference type="Pfam" id="PF01029">
    <property type="entry name" value="NusB"/>
    <property type="match status" value="1"/>
</dbReference>
<reference evidence="8" key="1">
    <citation type="submission" date="2020-08" db="EMBL/GenBank/DDBJ databases">
        <title>Genome public.</title>
        <authorList>
            <person name="Liu C."/>
            <person name="Sun Q."/>
        </authorList>
    </citation>
    <scope>NUCLEOTIDE SEQUENCE</scope>
    <source>
        <strain evidence="8">BX12</strain>
    </source>
</reference>
<proteinExistence type="inferred from homology"/>
<evidence type="ECO:0000313" key="9">
    <source>
        <dbReference type="Proteomes" id="UP000602647"/>
    </source>
</evidence>
<dbReference type="PANTHER" id="PTHR11078">
    <property type="entry name" value="N UTILIZATION SUBSTANCE PROTEIN B-RELATED"/>
    <property type="match status" value="1"/>
</dbReference>
<evidence type="ECO:0000256" key="6">
    <source>
        <dbReference type="HAMAP-Rule" id="MF_00073"/>
    </source>
</evidence>
<dbReference type="GO" id="GO:0006353">
    <property type="term" value="P:DNA-templated transcription termination"/>
    <property type="evidence" value="ECO:0007669"/>
    <property type="project" value="UniProtKB-UniRule"/>
</dbReference>
<dbReference type="InterPro" id="IPR006027">
    <property type="entry name" value="NusB_RsmB_TIM44"/>
</dbReference>
<evidence type="ECO:0000259" key="7">
    <source>
        <dbReference type="Pfam" id="PF01029"/>
    </source>
</evidence>
<keyword evidence="4 6" id="KW-0805">Transcription regulation</keyword>
<comment type="caution">
    <text evidence="8">The sequence shown here is derived from an EMBL/GenBank/DDBJ whole genome shotgun (WGS) entry which is preliminary data.</text>
</comment>
<dbReference type="GO" id="GO:0031564">
    <property type="term" value="P:transcription antitermination"/>
    <property type="evidence" value="ECO:0007669"/>
    <property type="project" value="UniProtKB-KW"/>
</dbReference>
<comment type="function">
    <text evidence="6">Involved in transcription antitermination. Required for transcription of ribosomal RNA (rRNA) genes. Binds specifically to the boxA antiterminator sequence of the ribosomal RNA (rrn) operons.</text>
</comment>
<evidence type="ECO:0000256" key="1">
    <source>
        <dbReference type="ARBA" id="ARBA00005952"/>
    </source>
</evidence>
<keyword evidence="2 6" id="KW-0889">Transcription antitermination</keyword>
<protein>
    <recommendedName>
        <fullName evidence="6">Transcription antitermination protein NusB</fullName>
    </recommendedName>
    <alternativeName>
        <fullName evidence="6">Antitermination factor NusB</fullName>
    </alternativeName>
</protein>